<evidence type="ECO:0000313" key="4">
    <source>
        <dbReference type="EMBL" id="KXN68749.1"/>
    </source>
</evidence>
<evidence type="ECO:0000256" key="2">
    <source>
        <dbReference type="PIRSR" id="PIRSR602401-1"/>
    </source>
</evidence>
<comment type="cofactor">
    <cofactor evidence="2">
        <name>heme</name>
        <dbReference type="ChEBI" id="CHEBI:30413"/>
    </cofactor>
</comment>
<keyword evidence="5" id="KW-1185">Reference proteome</keyword>
<keyword evidence="2" id="KW-0479">Metal-binding</keyword>
<dbReference type="GO" id="GO:0020037">
    <property type="term" value="F:heme binding"/>
    <property type="evidence" value="ECO:0007669"/>
    <property type="project" value="InterPro"/>
</dbReference>
<gene>
    <name evidence="4" type="ORF">CONCODRAFT_8906</name>
</gene>
<dbReference type="AlphaFoldDB" id="A0A137P1J3"/>
<dbReference type="OMA" id="WFTINNI"/>
<feature type="region of interest" description="Disordered" evidence="3">
    <location>
        <begin position="144"/>
        <end position="164"/>
    </location>
</feature>
<dbReference type="Proteomes" id="UP000070444">
    <property type="component" value="Unassembled WGS sequence"/>
</dbReference>
<feature type="non-terminal residue" evidence="4">
    <location>
        <position position="1"/>
    </location>
</feature>
<dbReference type="PRINTS" id="PR00463">
    <property type="entry name" value="EP450I"/>
</dbReference>
<sequence length="229" mass="26151">SKDLITAFIESNEKEDEFKLTNDEIRDNISVFILAGHDTTSNTLSSTLYYLARYPEIQEKLRKEVLEALGHPVELTTPTVDQLKNLPYMDLINKESMRIMTTAANLQRHTAQTHTLSNGVTIPKNTKVFLHLWGLHHSSAFSKPEEFNPERFSDPHGEESRNWQPFLTGPRSCIGMTFSLMEQRVTIAMLLQKFEFSIAKSNPDYDKLRISPSGNVRPLDLSLSIKLRS</sequence>
<comment type="similarity">
    <text evidence="1">Belongs to the cytochrome P450 family.</text>
</comment>
<proteinExistence type="inferred from homology"/>
<dbReference type="EMBL" id="KQ964562">
    <property type="protein sequence ID" value="KXN68749.1"/>
    <property type="molecule type" value="Genomic_DNA"/>
</dbReference>
<feature type="compositionally biased region" description="Basic and acidic residues" evidence="3">
    <location>
        <begin position="144"/>
        <end position="161"/>
    </location>
</feature>
<dbReference type="InterPro" id="IPR036396">
    <property type="entry name" value="Cyt_P450_sf"/>
</dbReference>
<organism evidence="4 5">
    <name type="scientific">Conidiobolus coronatus (strain ATCC 28846 / CBS 209.66 / NRRL 28638)</name>
    <name type="common">Delacroixia coronata</name>
    <dbReference type="NCBI Taxonomy" id="796925"/>
    <lineage>
        <taxon>Eukaryota</taxon>
        <taxon>Fungi</taxon>
        <taxon>Fungi incertae sedis</taxon>
        <taxon>Zoopagomycota</taxon>
        <taxon>Entomophthoromycotina</taxon>
        <taxon>Entomophthoromycetes</taxon>
        <taxon>Entomophthorales</taxon>
        <taxon>Ancylistaceae</taxon>
        <taxon>Conidiobolus</taxon>
    </lineage>
</organism>
<dbReference type="InterPro" id="IPR050121">
    <property type="entry name" value="Cytochrome_P450_monoxygenase"/>
</dbReference>
<name>A0A137P1J3_CONC2</name>
<dbReference type="SUPFAM" id="SSF48264">
    <property type="entry name" value="Cytochrome P450"/>
    <property type="match status" value="1"/>
</dbReference>
<accession>A0A137P1J3</accession>
<dbReference type="GO" id="GO:0005506">
    <property type="term" value="F:iron ion binding"/>
    <property type="evidence" value="ECO:0007669"/>
    <property type="project" value="InterPro"/>
</dbReference>
<dbReference type="OrthoDB" id="1470350at2759"/>
<dbReference type="Pfam" id="PF00067">
    <property type="entry name" value="p450"/>
    <property type="match status" value="1"/>
</dbReference>
<evidence type="ECO:0000256" key="1">
    <source>
        <dbReference type="ARBA" id="ARBA00010617"/>
    </source>
</evidence>
<dbReference type="InterPro" id="IPR002401">
    <property type="entry name" value="Cyt_P450_E_grp-I"/>
</dbReference>
<dbReference type="PANTHER" id="PTHR24305:SF166">
    <property type="entry name" value="CYTOCHROME P450 12A4, MITOCHONDRIAL-RELATED"/>
    <property type="match status" value="1"/>
</dbReference>
<protein>
    <submittedName>
        <fullName evidence="4">Cytochrome P450</fullName>
    </submittedName>
</protein>
<dbReference type="PANTHER" id="PTHR24305">
    <property type="entry name" value="CYTOCHROME P450"/>
    <property type="match status" value="1"/>
</dbReference>
<keyword evidence="2" id="KW-0349">Heme</keyword>
<dbReference type="Gene3D" id="1.10.630.10">
    <property type="entry name" value="Cytochrome P450"/>
    <property type="match status" value="1"/>
</dbReference>
<dbReference type="GO" id="GO:0004497">
    <property type="term" value="F:monooxygenase activity"/>
    <property type="evidence" value="ECO:0007669"/>
    <property type="project" value="InterPro"/>
</dbReference>
<dbReference type="PRINTS" id="PR00385">
    <property type="entry name" value="P450"/>
</dbReference>
<dbReference type="GO" id="GO:0016705">
    <property type="term" value="F:oxidoreductase activity, acting on paired donors, with incorporation or reduction of molecular oxygen"/>
    <property type="evidence" value="ECO:0007669"/>
    <property type="project" value="InterPro"/>
</dbReference>
<reference evidence="4 5" key="1">
    <citation type="journal article" date="2015" name="Genome Biol. Evol.">
        <title>Phylogenomic analyses indicate that early fungi evolved digesting cell walls of algal ancestors of land plants.</title>
        <authorList>
            <person name="Chang Y."/>
            <person name="Wang S."/>
            <person name="Sekimoto S."/>
            <person name="Aerts A.L."/>
            <person name="Choi C."/>
            <person name="Clum A."/>
            <person name="LaButti K.M."/>
            <person name="Lindquist E.A."/>
            <person name="Yee Ngan C."/>
            <person name="Ohm R.A."/>
            <person name="Salamov A.A."/>
            <person name="Grigoriev I.V."/>
            <person name="Spatafora J.W."/>
            <person name="Berbee M.L."/>
        </authorList>
    </citation>
    <scope>NUCLEOTIDE SEQUENCE [LARGE SCALE GENOMIC DNA]</scope>
    <source>
        <strain evidence="4 5">NRRL 28638</strain>
    </source>
</reference>
<keyword evidence="2" id="KW-0408">Iron</keyword>
<feature type="binding site" description="axial binding residue" evidence="2">
    <location>
        <position position="173"/>
    </location>
    <ligand>
        <name>heme</name>
        <dbReference type="ChEBI" id="CHEBI:30413"/>
    </ligand>
    <ligandPart>
        <name>Fe</name>
        <dbReference type="ChEBI" id="CHEBI:18248"/>
    </ligandPart>
</feature>
<evidence type="ECO:0000313" key="5">
    <source>
        <dbReference type="Proteomes" id="UP000070444"/>
    </source>
</evidence>
<dbReference type="InterPro" id="IPR001128">
    <property type="entry name" value="Cyt_P450"/>
</dbReference>
<evidence type="ECO:0000256" key="3">
    <source>
        <dbReference type="SAM" id="MobiDB-lite"/>
    </source>
</evidence>
<dbReference type="STRING" id="796925.A0A137P1J3"/>